<dbReference type="GO" id="GO:0016787">
    <property type="term" value="F:hydrolase activity"/>
    <property type="evidence" value="ECO:0007669"/>
    <property type="project" value="UniProtKB-KW"/>
</dbReference>
<dbReference type="Gene3D" id="3.40.50.1820">
    <property type="entry name" value="alpha/beta hydrolase"/>
    <property type="match status" value="1"/>
</dbReference>
<dbReference type="RefSeq" id="WP_133109407.1">
    <property type="nucleotide sequence ID" value="NZ_SMNA01000011.1"/>
</dbReference>
<organism evidence="2 3">
    <name type="scientific">Occultella glacieicola</name>
    <dbReference type="NCBI Taxonomy" id="2518684"/>
    <lineage>
        <taxon>Bacteria</taxon>
        <taxon>Bacillati</taxon>
        <taxon>Actinomycetota</taxon>
        <taxon>Actinomycetes</taxon>
        <taxon>Micrococcales</taxon>
        <taxon>Ruaniaceae</taxon>
        <taxon>Occultella</taxon>
    </lineage>
</organism>
<dbReference type="Pfam" id="PF00561">
    <property type="entry name" value="Abhydrolase_1"/>
    <property type="match status" value="1"/>
</dbReference>
<accession>A0ABY2DZT6</accession>
<proteinExistence type="predicted"/>
<reference evidence="2 3" key="1">
    <citation type="submission" date="2019-03" db="EMBL/GenBank/DDBJ databases">
        <title>Genomic features of bacteria from cold environments.</title>
        <authorList>
            <person name="Shen L."/>
        </authorList>
    </citation>
    <scope>NUCLEOTIDE SEQUENCE [LARGE SCALE GENOMIC DNA]</scope>
    <source>
        <strain evidence="3">T3246-1</strain>
    </source>
</reference>
<gene>
    <name evidence="2" type="ORF">EXU48_19765</name>
</gene>
<keyword evidence="3" id="KW-1185">Reference proteome</keyword>
<name>A0ABY2DZT6_9MICO</name>
<dbReference type="SUPFAM" id="SSF53474">
    <property type="entry name" value="alpha/beta-Hydrolases"/>
    <property type="match status" value="1"/>
</dbReference>
<feature type="domain" description="AB hydrolase-1" evidence="1">
    <location>
        <begin position="36"/>
        <end position="157"/>
    </location>
</feature>
<dbReference type="InterPro" id="IPR000073">
    <property type="entry name" value="AB_hydrolase_1"/>
</dbReference>
<evidence type="ECO:0000313" key="2">
    <source>
        <dbReference type="EMBL" id="TDE89666.1"/>
    </source>
</evidence>
<sequence length="287" mass="30307">MTMTTTRTLDVPGAVLTYDVHEPERPAQHLPLVIVGSPMGASGFEQLVSHLDDRVVITYDPRMADRSHLTTGGVATTEIHADDIHRVWEAVGPGPVDVFGSSGGATVALCWVVSHPDQVRTLVAHEPPLATLLEDADILAEVNADIVSTYRDRGFGPAMAKFLRLVTQAGPLPADYLEQPEPDPAQYGLPTGDDGSRADPLLAHTMAAPPYTPDVAALLGSPARIVPAVGAEGEGTMARRGGQALAARLGVEPVVFPGDHGGFAANEWTPDNDPAAFAEKLRAVLER</sequence>
<dbReference type="InterPro" id="IPR029058">
    <property type="entry name" value="AB_hydrolase_fold"/>
</dbReference>
<dbReference type="EMBL" id="SMNA01000011">
    <property type="protein sequence ID" value="TDE89666.1"/>
    <property type="molecule type" value="Genomic_DNA"/>
</dbReference>
<protein>
    <submittedName>
        <fullName evidence="2">Alpha/beta hydrolase</fullName>
    </submittedName>
</protein>
<evidence type="ECO:0000259" key="1">
    <source>
        <dbReference type="Pfam" id="PF00561"/>
    </source>
</evidence>
<comment type="caution">
    <text evidence="2">The sequence shown here is derived from an EMBL/GenBank/DDBJ whole genome shotgun (WGS) entry which is preliminary data.</text>
</comment>
<keyword evidence="2" id="KW-0378">Hydrolase</keyword>
<evidence type="ECO:0000313" key="3">
    <source>
        <dbReference type="Proteomes" id="UP000504882"/>
    </source>
</evidence>
<dbReference type="Proteomes" id="UP000504882">
    <property type="component" value="Unassembled WGS sequence"/>
</dbReference>